<evidence type="ECO:0000313" key="12">
    <source>
        <dbReference type="EMBL" id="VFT99245.1"/>
    </source>
</evidence>
<dbReference type="GO" id="GO:0005874">
    <property type="term" value="C:microtubule"/>
    <property type="evidence" value="ECO:0007669"/>
    <property type="project" value="UniProtKB-KW"/>
</dbReference>
<dbReference type="GO" id="GO:0000278">
    <property type="term" value="P:mitotic cell cycle"/>
    <property type="evidence" value="ECO:0007669"/>
    <property type="project" value="TreeGrafter"/>
</dbReference>
<keyword evidence="13" id="KW-1185">Reference proteome</keyword>
<dbReference type="Pfam" id="PF17681">
    <property type="entry name" value="GCP_N_terminal"/>
    <property type="match status" value="1"/>
</dbReference>
<comment type="similarity">
    <text evidence="2 6">Belongs to the TUBGCP family.</text>
</comment>
<evidence type="ECO:0000256" key="5">
    <source>
        <dbReference type="ARBA" id="ARBA00023212"/>
    </source>
</evidence>
<evidence type="ECO:0000256" key="3">
    <source>
        <dbReference type="ARBA" id="ARBA00022490"/>
    </source>
</evidence>
<evidence type="ECO:0000313" key="11">
    <source>
        <dbReference type="EMBL" id="VFT83784.1"/>
    </source>
</evidence>
<keyword evidence="5 6" id="KW-0206">Cytoskeleton</keyword>
<organism evidence="12 13">
    <name type="scientific">Aphanomyces stellatus</name>
    <dbReference type="NCBI Taxonomy" id="120398"/>
    <lineage>
        <taxon>Eukaryota</taxon>
        <taxon>Sar</taxon>
        <taxon>Stramenopiles</taxon>
        <taxon>Oomycota</taxon>
        <taxon>Saprolegniomycetes</taxon>
        <taxon>Saprolegniales</taxon>
        <taxon>Verrucalvaceae</taxon>
        <taxon>Aphanomyces</taxon>
    </lineage>
</organism>
<name>A0A485LLB0_9STRA</name>
<dbReference type="PANTHER" id="PTHR19302:SF27">
    <property type="entry name" value="GAMMA-TUBULIN COMPLEX COMPONENT 4"/>
    <property type="match status" value="1"/>
</dbReference>
<evidence type="ECO:0000313" key="13">
    <source>
        <dbReference type="Proteomes" id="UP000332933"/>
    </source>
</evidence>
<dbReference type="GO" id="GO:0000922">
    <property type="term" value="C:spindle pole"/>
    <property type="evidence" value="ECO:0007669"/>
    <property type="project" value="InterPro"/>
</dbReference>
<dbReference type="GO" id="GO:0051011">
    <property type="term" value="F:microtubule minus-end binding"/>
    <property type="evidence" value="ECO:0007669"/>
    <property type="project" value="TreeGrafter"/>
</dbReference>
<dbReference type="GO" id="GO:0051321">
    <property type="term" value="P:meiotic cell cycle"/>
    <property type="evidence" value="ECO:0007669"/>
    <property type="project" value="TreeGrafter"/>
</dbReference>
<dbReference type="EMBL" id="VJMH01003388">
    <property type="protein sequence ID" value="KAF0706098.1"/>
    <property type="molecule type" value="Genomic_DNA"/>
</dbReference>
<gene>
    <name evidence="12" type="primary">Aste57867_22588</name>
    <name evidence="11" type="synonym">Aste57867_6820</name>
    <name evidence="10" type="ORF">As57867_006800</name>
    <name evidence="9" type="ORF">As57867_022518</name>
    <name evidence="12" type="ORF">ASTE57867_22588</name>
    <name evidence="11" type="ORF">ASTE57867_6820</name>
</gene>
<dbReference type="Gene3D" id="1.20.120.1900">
    <property type="entry name" value="Gamma-tubulin complex, C-terminal domain"/>
    <property type="match status" value="1"/>
</dbReference>
<evidence type="ECO:0000256" key="2">
    <source>
        <dbReference type="ARBA" id="ARBA00010337"/>
    </source>
</evidence>
<reference evidence="12 13" key="1">
    <citation type="submission" date="2019-03" db="EMBL/GenBank/DDBJ databases">
        <authorList>
            <person name="Gaulin E."/>
            <person name="Dumas B."/>
        </authorList>
    </citation>
    <scope>NUCLEOTIDE SEQUENCE [LARGE SCALE GENOMIC DNA]</scope>
    <source>
        <strain evidence="12">CBS 568.67</strain>
    </source>
</reference>
<dbReference type="EMBL" id="CAADRA010007112">
    <property type="protein sequence ID" value="VFT99245.1"/>
    <property type="molecule type" value="Genomic_DNA"/>
</dbReference>
<keyword evidence="4 6" id="KW-0493">Microtubule</keyword>
<evidence type="ECO:0000256" key="4">
    <source>
        <dbReference type="ARBA" id="ARBA00022701"/>
    </source>
</evidence>
<accession>A0A485LLB0</accession>
<dbReference type="GO" id="GO:0000930">
    <property type="term" value="C:gamma-tubulin complex"/>
    <property type="evidence" value="ECO:0007669"/>
    <property type="project" value="TreeGrafter"/>
</dbReference>
<evidence type="ECO:0000313" key="9">
    <source>
        <dbReference type="EMBL" id="KAF0685547.1"/>
    </source>
</evidence>
<dbReference type="GO" id="GO:0007020">
    <property type="term" value="P:microtubule nucleation"/>
    <property type="evidence" value="ECO:0007669"/>
    <property type="project" value="InterPro"/>
</dbReference>
<evidence type="ECO:0000259" key="8">
    <source>
        <dbReference type="Pfam" id="PF17681"/>
    </source>
</evidence>
<dbReference type="EMBL" id="CAADRA010003400">
    <property type="protein sequence ID" value="VFT83784.1"/>
    <property type="molecule type" value="Genomic_DNA"/>
</dbReference>
<dbReference type="AlphaFoldDB" id="A0A485LLB0"/>
<evidence type="ECO:0000313" key="10">
    <source>
        <dbReference type="EMBL" id="KAF0706098.1"/>
    </source>
</evidence>
<dbReference type="OrthoDB" id="78652at2759"/>
<keyword evidence="3 6" id="KW-0963">Cytoplasm</keyword>
<evidence type="ECO:0000259" key="7">
    <source>
        <dbReference type="Pfam" id="PF04130"/>
    </source>
</evidence>
<evidence type="ECO:0000256" key="6">
    <source>
        <dbReference type="RuleBase" id="RU363050"/>
    </source>
</evidence>
<feature type="domain" description="Gamma tubulin complex component protein N-terminal" evidence="8">
    <location>
        <begin position="3"/>
        <end position="265"/>
    </location>
</feature>
<dbReference type="InterPro" id="IPR007259">
    <property type="entry name" value="GCP"/>
</dbReference>
<reference evidence="9" key="2">
    <citation type="submission" date="2019-06" db="EMBL/GenBank/DDBJ databases">
        <title>Genomics analysis of Aphanomyces spp. identifies a new class of oomycete effector associated with host adaptation.</title>
        <authorList>
            <person name="Gaulin E."/>
        </authorList>
    </citation>
    <scope>NUCLEOTIDE SEQUENCE</scope>
    <source>
        <strain evidence="9">CBS 578.67</strain>
    </source>
</reference>
<proteinExistence type="inferred from homology"/>
<dbReference type="Proteomes" id="UP000332933">
    <property type="component" value="Unassembled WGS sequence"/>
</dbReference>
<dbReference type="InterPro" id="IPR042241">
    <property type="entry name" value="GCP_C_sf"/>
</dbReference>
<dbReference type="GO" id="GO:0043015">
    <property type="term" value="F:gamma-tubulin binding"/>
    <property type="evidence" value="ECO:0007669"/>
    <property type="project" value="InterPro"/>
</dbReference>
<protein>
    <recommendedName>
        <fullName evidence="6">Spindle pole body component</fullName>
    </recommendedName>
</protein>
<dbReference type="GO" id="GO:0031122">
    <property type="term" value="P:cytoplasmic microtubule organization"/>
    <property type="evidence" value="ECO:0007669"/>
    <property type="project" value="TreeGrafter"/>
</dbReference>
<sequence length="774" mass="88277">MHHELFFALLGVCGELIVEKRDPQKNIVTSFVFDSNVSPAMLTDGDRQLLQPILHLGYCYRRLSLFSRSPCTVVNSSGSYMSNSLYVHSVQQSIAKTLVAYEAHVASLEQRILASAMEINSNHSGGLFPFSHLLVELRAEMETFPFLCRLVEHIEKKKLHGKWVLELLQAHENSGFPEIRECARLFLANAHRVLYRQMMSWMTTAELIDPFGEFFVSSAKQNELSVDLTRVPLRYFPSSLAEDILFIGKAMKILTDDPSHHQDICRVLHSLSVQTSWNTHLVQESLESLRVQIASALGQRVVVQGQFIKWLRGIKTFYLLGEGDFFHAVVERTFPIFVQPPVQRSEGDLNHGIWSSTLREYQLDTPFSVSLQVPLQSFVYKHLHEIPAGLVLVGAPPDTQVSGLQCMPSSPPVPLACWCRHVQYLSRSFQSCILLKTPLEQTEISFVMQTEGVHVIPTCDKASVNLNSQSFVALQFQFTIVRESTVQVTARLWLTQVEKRLVHETSTLLKYSPDVEILIDYGATKDKEKRLQYGWRVHIQEKRCFECPMNLLTEVEVLSSRKGGVHVGLVLLPGVNVENWSFQKHDEDPWAYVGLQLEVKWPLPLLLTSSALVTYNHMFHMLFRLKRILYALNQTWKQSREMSAASCLLRHDILHVLSNLFLYYQMGVVDVNFNQCVAECEKTADFDVVKRLHDNFVASLAKKCYLYATTVVHAVDQIIAMAWSFCMDPSAMLQIEYRKRIDCLCTVLANTDARELVIQLDYNGYISEQRGVSP</sequence>
<feature type="domain" description="Gamma tubulin complex component C-terminal" evidence="7">
    <location>
        <begin position="587"/>
        <end position="728"/>
    </location>
</feature>
<evidence type="ECO:0000256" key="1">
    <source>
        <dbReference type="ARBA" id="ARBA00004267"/>
    </source>
</evidence>
<dbReference type="EMBL" id="VJMH01007086">
    <property type="protein sequence ID" value="KAF0685547.1"/>
    <property type="molecule type" value="Genomic_DNA"/>
</dbReference>
<dbReference type="PANTHER" id="PTHR19302">
    <property type="entry name" value="GAMMA TUBULIN COMPLEX PROTEIN"/>
    <property type="match status" value="1"/>
</dbReference>
<dbReference type="InterPro" id="IPR040457">
    <property type="entry name" value="GCP_C"/>
</dbReference>
<dbReference type="Pfam" id="PF04130">
    <property type="entry name" value="GCP_C_terminal"/>
    <property type="match status" value="1"/>
</dbReference>
<dbReference type="GO" id="GO:0051225">
    <property type="term" value="P:spindle assembly"/>
    <property type="evidence" value="ECO:0007669"/>
    <property type="project" value="TreeGrafter"/>
</dbReference>
<comment type="subcellular location">
    <subcellularLocation>
        <location evidence="1 6">Cytoplasm</location>
        <location evidence="1 6">Cytoskeleton</location>
        <location evidence="1 6">Microtubule organizing center</location>
    </subcellularLocation>
</comment>
<dbReference type="InterPro" id="IPR041470">
    <property type="entry name" value="GCP_N"/>
</dbReference>